<reference evidence="2" key="1">
    <citation type="submission" date="2022-06" db="EMBL/GenBank/DDBJ databases">
        <authorList>
            <person name="Berger JAMES D."/>
            <person name="Berger JAMES D."/>
        </authorList>
    </citation>
    <scope>NUCLEOTIDE SEQUENCE [LARGE SCALE GENOMIC DNA]</scope>
</reference>
<dbReference type="WBParaSite" id="SRDH1_71100.1">
    <property type="protein sequence ID" value="SRDH1_71100.1"/>
    <property type="gene ID" value="SRDH1_71100"/>
</dbReference>
<sequence length="73" mass="8621">MEHRPPTSILQPKYHLSKLQIFSSILSKYSFILKILYFFFCSSLLFIQKLVFDDFKDPLNINQSIIIILPKSL</sequence>
<proteinExistence type="predicted"/>
<accession>A0AA85FXI9</accession>
<keyword evidence="1" id="KW-0812">Transmembrane</keyword>
<keyword evidence="1" id="KW-1133">Transmembrane helix</keyword>
<reference evidence="3" key="2">
    <citation type="submission" date="2023-11" db="UniProtKB">
        <authorList>
            <consortium name="WormBaseParasite"/>
        </authorList>
    </citation>
    <scope>IDENTIFICATION</scope>
</reference>
<organism evidence="2 3">
    <name type="scientific">Schistosoma rodhaini</name>
    <dbReference type="NCBI Taxonomy" id="6188"/>
    <lineage>
        <taxon>Eukaryota</taxon>
        <taxon>Metazoa</taxon>
        <taxon>Spiralia</taxon>
        <taxon>Lophotrochozoa</taxon>
        <taxon>Platyhelminthes</taxon>
        <taxon>Trematoda</taxon>
        <taxon>Digenea</taxon>
        <taxon>Strigeidida</taxon>
        <taxon>Schistosomatoidea</taxon>
        <taxon>Schistosomatidae</taxon>
        <taxon>Schistosoma</taxon>
    </lineage>
</organism>
<name>A0AA85FXI9_9TREM</name>
<keyword evidence="2" id="KW-1185">Reference proteome</keyword>
<feature type="transmembrane region" description="Helical" evidence="1">
    <location>
        <begin position="29"/>
        <end position="47"/>
    </location>
</feature>
<dbReference type="AlphaFoldDB" id="A0AA85FXI9"/>
<protein>
    <submittedName>
        <fullName evidence="3">Uncharacterized protein</fullName>
    </submittedName>
</protein>
<evidence type="ECO:0000313" key="2">
    <source>
        <dbReference type="Proteomes" id="UP000050792"/>
    </source>
</evidence>
<dbReference type="Proteomes" id="UP000050792">
    <property type="component" value="Unassembled WGS sequence"/>
</dbReference>
<evidence type="ECO:0000256" key="1">
    <source>
        <dbReference type="SAM" id="Phobius"/>
    </source>
</evidence>
<evidence type="ECO:0000313" key="3">
    <source>
        <dbReference type="WBParaSite" id="SRDH1_71100.1"/>
    </source>
</evidence>
<keyword evidence="1" id="KW-0472">Membrane</keyword>